<keyword evidence="10" id="KW-1185">Reference proteome</keyword>
<comment type="caution">
    <text evidence="9">The sequence shown here is derived from an EMBL/GenBank/DDBJ whole genome shotgun (WGS) entry which is preliminary data.</text>
</comment>
<dbReference type="OrthoDB" id="9806984at2"/>
<accession>A0A4Y4CVF2</accession>
<evidence type="ECO:0000256" key="7">
    <source>
        <dbReference type="SAM" id="Phobius"/>
    </source>
</evidence>
<dbReference type="InterPro" id="IPR003399">
    <property type="entry name" value="Mce/MlaD"/>
</dbReference>
<evidence type="ECO:0000256" key="4">
    <source>
        <dbReference type="ARBA" id="ARBA00022692"/>
    </source>
</evidence>
<evidence type="ECO:0000256" key="1">
    <source>
        <dbReference type="ARBA" id="ARBA00004533"/>
    </source>
</evidence>
<keyword evidence="6 7" id="KW-0472">Membrane</keyword>
<comment type="subcellular location">
    <subcellularLocation>
        <location evidence="1">Cell inner membrane</location>
    </subcellularLocation>
</comment>
<dbReference type="AlphaFoldDB" id="A0A4Y4CVF2"/>
<sequence>MTEPTPSSLPTARVDTPRRFRIPLVWVIPLVAALIGVFLALHTWYQQGPDITIRFKTGEGLEAGKTRIKYKDVDVGQIDSVTLAEDGSYVIAGARLARSADHLLVDDTRFWMVSARVSGSAVSGLGTLLSGTYVGLDAGKSAEARREFTALDDAPVVSFDVPGRYFTLHAETLGSIGVGTPVYFRRMPAGQVTGYRLGEHGKRIEVRVFIKAPYDRFVTNDTRFWNAGGVDVKVGADGVQVNTESLTAILAGGLAFLTPADSPDEPAAAERSFRLFANREEAIRRQVDERQHYVLRFTESVRGLSVGAPVDFRGITIGEVVAIQPQLNLDSADISMHVEVSLQPGRLRTAGSKSRLPAGATSEDAAFRAFVDQLVAKGLRAQLRNGNLVTGQLYVALDFFPGAGAARPDWAASPPRLPTQRGSLDELQTTLMRIVGKLDKLPIEQIGTDTRKLLASLQRSVDETEALLKRIDNLTDGEVRSTIVEARSAIADTRKLIASDAPLQQDLRASLQELGRAAQALRHLADTLDRHPEALLRGKPEEKP</sequence>
<evidence type="ECO:0000256" key="3">
    <source>
        <dbReference type="ARBA" id="ARBA00022519"/>
    </source>
</evidence>
<evidence type="ECO:0000256" key="5">
    <source>
        <dbReference type="ARBA" id="ARBA00022989"/>
    </source>
</evidence>
<keyword evidence="3" id="KW-0997">Cell inner membrane</keyword>
<dbReference type="PANTHER" id="PTHR30462">
    <property type="entry name" value="INTERMEMBRANE TRANSPORT PROTEIN PQIB-RELATED"/>
    <property type="match status" value="1"/>
</dbReference>
<evidence type="ECO:0000256" key="2">
    <source>
        <dbReference type="ARBA" id="ARBA00022475"/>
    </source>
</evidence>
<feature type="transmembrane region" description="Helical" evidence="7">
    <location>
        <begin position="23"/>
        <end position="45"/>
    </location>
</feature>
<dbReference type="RefSeq" id="WP_141353591.1">
    <property type="nucleotide sequence ID" value="NZ_BJNV01000055.1"/>
</dbReference>
<gene>
    <name evidence="9" type="primary">lpw206-207</name>
    <name evidence="9" type="ORF">ZRA01_29310</name>
</gene>
<keyword evidence="4 7" id="KW-0812">Transmembrane</keyword>
<dbReference type="PANTHER" id="PTHR30462:SF0">
    <property type="entry name" value="INTERMEMBRANE TRANSPORT PROTEIN YEBT"/>
    <property type="match status" value="1"/>
</dbReference>
<feature type="domain" description="Mce/MlaD" evidence="8">
    <location>
        <begin position="291"/>
        <end position="399"/>
    </location>
</feature>
<dbReference type="EMBL" id="BJNV01000055">
    <property type="protein sequence ID" value="GEC96858.1"/>
    <property type="molecule type" value="Genomic_DNA"/>
</dbReference>
<dbReference type="Pfam" id="PF02470">
    <property type="entry name" value="MlaD"/>
    <property type="match status" value="3"/>
</dbReference>
<dbReference type="GO" id="GO:0005886">
    <property type="term" value="C:plasma membrane"/>
    <property type="evidence" value="ECO:0007669"/>
    <property type="project" value="UniProtKB-SubCell"/>
</dbReference>
<keyword evidence="2" id="KW-1003">Cell membrane</keyword>
<evidence type="ECO:0000256" key="6">
    <source>
        <dbReference type="ARBA" id="ARBA00023136"/>
    </source>
</evidence>
<evidence type="ECO:0000259" key="8">
    <source>
        <dbReference type="Pfam" id="PF02470"/>
    </source>
</evidence>
<proteinExistence type="predicted"/>
<reference evidence="9 10" key="1">
    <citation type="submission" date="2019-06" db="EMBL/GenBank/DDBJ databases">
        <title>Whole genome shotgun sequence of Zoogloea ramigera NBRC 15342.</title>
        <authorList>
            <person name="Hosoyama A."/>
            <person name="Uohara A."/>
            <person name="Ohji S."/>
            <person name="Ichikawa N."/>
        </authorList>
    </citation>
    <scope>NUCLEOTIDE SEQUENCE [LARGE SCALE GENOMIC DNA]</scope>
    <source>
        <strain evidence="9 10">NBRC 15342</strain>
    </source>
</reference>
<keyword evidence="5 7" id="KW-1133">Transmembrane helix</keyword>
<dbReference type="Proteomes" id="UP000318422">
    <property type="component" value="Unassembled WGS sequence"/>
</dbReference>
<name>A0A4Y4CVF2_ZOORA</name>
<evidence type="ECO:0000313" key="10">
    <source>
        <dbReference type="Proteomes" id="UP000318422"/>
    </source>
</evidence>
<protein>
    <submittedName>
        <fullName evidence="9">Paraquat-inducible protein</fullName>
    </submittedName>
</protein>
<dbReference type="InterPro" id="IPR051800">
    <property type="entry name" value="PqiA-PqiB_transport"/>
</dbReference>
<feature type="domain" description="Mce/MlaD" evidence="8">
    <location>
        <begin position="48"/>
        <end position="139"/>
    </location>
</feature>
<feature type="domain" description="Mce/MlaD" evidence="8">
    <location>
        <begin position="163"/>
        <end position="223"/>
    </location>
</feature>
<organism evidence="9 10">
    <name type="scientific">Zoogloea ramigera</name>
    <dbReference type="NCBI Taxonomy" id="350"/>
    <lineage>
        <taxon>Bacteria</taxon>
        <taxon>Pseudomonadati</taxon>
        <taxon>Pseudomonadota</taxon>
        <taxon>Betaproteobacteria</taxon>
        <taxon>Rhodocyclales</taxon>
        <taxon>Zoogloeaceae</taxon>
        <taxon>Zoogloea</taxon>
    </lineage>
</organism>
<evidence type="ECO:0000313" key="9">
    <source>
        <dbReference type="EMBL" id="GEC96858.1"/>
    </source>
</evidence>